<evidence type="ECO:0000256" key="1">
    <source>
        <dbReference type="ARBA" id="ARBA00022723"/>
    </source>
</evidence>
<feature type="compositionally biased region" description="Low complexity" evidence="6">
    <location>
        <begin position="646"/>
        <end position="657"/>
    </location>
</feature>
<dbReference type="Gene3D" id="3.30.40.10">
    <property type="entry name" value="Zinc/RING finger domain, C3HC4 (zinc finger)"/>
    <property type="match status" value="1"/>
</dbReference>
<evidence type="ECO:0000256" key="6">
    <source>
        <dbReference type="SAM" id="MobiDB-lite"/>
    </source>
</evidence>
<dbReference type="InterPro" id="IPR017907">
    <property type="entry name" value="Znf_RING_CS"/>
</dbReference>
<feature type="compositionally biased region" description="Low complexity" evidence="6">
    <location>
        <begin position="1383"/>
        <end position="1396"/>
    </location>
</feature>
<evidence type="ECO:0000313" key="9">
    <source>
        <dbReference type="Proteomes" id="UP000026961"/>
    </source>
</evidence>
<keyword evidence="1" id="KW-0479">Metal-binding</keyword>
<dbReference type="eggNOG" id="ENOG502QT1Y">
    <property type="taxonomic scope" value="Eukaryota"/>
</dbReference>
<reference evidence="8" key="2">
    <citation type="submission" date="2018-05" db="EMBL/GenBank/DDBJ databases">
        <title>OgluRS3 (Oryza glumaepatula Reference Sequence Version 3).</title>
        <authorList>
            <person name="Zhang J."/>
            <person name="Kudrna D."/>
            <person name="Lee S."/>
            <person name="Talag J."/>
            <person name="Welchert J."/>
            <person name="Wing R.A."/>
        </authorList>
    </citation>
    <scope>NUCLEOTIDE SEQUENCE [LARGE SCALE GENOMIC DNA]</scope>
</reference>
<dbReference type="InterPro" id="IPR013083">
    <property type="entry name" value="Znf_RING/FYVE/PHD"/>
</dbReference>
<evidence type="ECO:0000313" key="8">
    <source>
        <dbReference type="EnsemblPlants" id="OGLUM12G04070.5"/>
    </source>
</evidence>
<keyword evidence="2 5" id="KW-0863">Zinc-finger</keyword>
<feature type="region of interest" description="Disordered" evidence="6">
    <location>
        <begin position="1332"/>
        <end position="1407"/>
    </location>
</feature>
<feature type="compositionally biased region" description="Polar residues" evidence="6">
    <location>
        <begin position="670"/>
        <end position="687"/>
    </location>
</feature>
<feature type="domain" description="RING-type" evidence="7">
    <location>
        <begin position="20"/>
        <end position="59"/>
    </location>
</feature>
<evidence type="ECO:0000256" key="5">
    <source>
        <dbReference type="PROSITE-ProRule" id="PRU00175"/>
    </source>
</evidence>
<reference evidence="8" key="1">
    <citation type="submission" date="2015-04" db="UniProtKB">
        <authorList>
            <consortium name="EnsemblPlants"/>
        </authorList>
    </citation>
    <scope>IDENTIFICATION</scope>
</reference>
<evidence type="ECO:0000259" key="7">
    <source>
        <dbReference type="PROSITE" id="PS50089"/>
    </source>
</evidence>
<dbReference type="Pfam" id="PF04520">
    <property type="entry name" value="Senescence_reg"/>
    <property type="match status" value="1"/>
</dbReference>
<proteinExistence type="inferred from homology"/>
<comment type="similarity">
    <text evidence="4">Belongs to the senescence regulator S40 family.</text>
</comment>
<feature type="compositionally biased region" description="Polar residues" evidence="6">
    <location>
        <begin position="453"/>
        <end position="497"/>
    </location>
</feature>
<evidence type="ECO:0000256" key="4">
    <source>
        <dbReference type="ARBA" id="ARBA00034773"/>
    </source>
</evidence>
<accession>A0A0E0BP69</accession>
<feature type="compositionally biased region" description="Basic residues" evidence="6">
    <location>
        <begin position="1151"/>
        <end position="1168"/>
    </location>
</feature>
<dbReference type="PROSITE" id="PS50089">
    <property type="entry name" value="ZF_RING_2"/>
    <property type="match status" value="1"/>
</dbReference>
<keyword evidence="3" id="KW-0862">Zinc</keyword>
<feature type="compositionally biased region" description="Polar residues" evidence="6">
    <location>
        <begin position="507"/>
        <end position="525"/>
    </location>
</feature>
<dbReference type="InterPro" id="IPR001841">
    <property type="entry name" value="Znf_RING"/>
</dbReference>
<dbReference type="Proteomes" id="UP000026961">
    <property type="component" value="Chromosome 12"/>
</dbReference>
<feature type="region of interest" description="Disordered" evidence="6">
    <location>
        <begin position="542"/>
        <end position="571"/>
    </location>
</feature>
<dbReference type="InterPro" id="IPR007608">
    <property type="entry name" value="Senescence_reg_S40"/>
</dbReference>
<dbReference type="PANTHER" id="PTHR37393:SF1">
    <property type="entry name" value="AT-RICH INTERACTIVE DOMAIN-CONTAINING PROTEIN 1A-LIKE"/>
    <property type="match status" value="1"/>
</dbReference>
<evidence type="ECO:0000256" key="3">
    <source>
        <dbReference type="ARBA" id="ARBA00022833"/>
    </source>
</evidence>
<name>A0A0E0BP69_9ORYZ</name>
<feature type="compositionally biased region" description="Polar residues" evidence="6">
    <location>
        <begin position="555"/>
        <end position="571"/>
    </location>
</feature>
<feature type="compositionally biased region" description="Basic and acidic residues" evidence="6">
    <location>
        <begin position="702"/>
        <end position="712"/>
    </location>
</feature>
<dbReference type="SUPFAM" id="SSF57850">
    <property type="entry name" value="RING/U-box"/>
    <property type="match status" value="1"/>
</dbReference>
<dbReference type="PROSITE" id="PS00518">
    <property type="entry name" value="ZF_RING_1"/>
    <property type="match status" value="1"/>
</dbReference>
<feature type="region of interest" description="Disordered" evidence="6">
    <location>
        <begin position="848"/>
        <end position="939"/>
    </location>
</feature>
<dbReference type="GO" id="GO:0008270">
    <property type="term" value="F:zinc ion binding"/>
    <property type="evidence" value="ECO:0007669"/>
    <property type="project" value="UniProtKB-KW"/>
</dbReference>
<protein>
    <recommendedName>
        <fullName evidence="7">RING-type domain-containing protein</fullName>
    </recommendedName>
</protein>
<dbReference type="GO" id="GO:0010150">
    <property type="term" value="P:leaf senescence"/>
    <property type="evidence" value="ECO:0007669"/>
    <property type="project" value="UniProtKB-ARBA"/>
</dbReference>
<dbReference type="Gramene" id="OGLUM12G04070.5">
    <property type="protein sequence ID" value="OGLUM12G04070.5"/>
    <property type="gene ID" value="OGLUM12G04070"/>
</dbReference>
<feature type="region of interest" description="Disordered" evidence="6">
    <location>
        <begin position="1148"/>
        <end position="1203"/>
    </location>
</feature>
<organism evidence="8">
    <name type="scientific">Oryza glumipatula</name>
    <dbReference type="NCBI Taxonomy" id="40148"/>
    <lineage>
        <taxon>Eukaryota</taxon>
        <taxon>Viridiplantae</taxon>
        <taxon>Streptophyta</taxon>
        <taxon>Embryophyta</taxon>
        <taxon>Tracheophyta</taxon>
        <taxon>Spermatophyta</taxon>
        <taxon>Magnoliopsida</taxon>
        <taxon>Liliopsida</taxon>
        <taxon>Poales</taxon>
        <taxon>Poaceae</taxon>
        <taxon>BOP clade</taxon>
        <taxon>Oryzoideae</taxon>
        <taxon>Oryzeae</taxon>
        <taxon>Oryzinae</taxon>
        <taxon>Oryza</taxon>
    </lineage>
</organism>
<dbReference type="PANTHER" id="PTHR37393">
    <property type="entry name" value="AT-RICH INTERACTIVE DOMAIN-CONTAINING PROTEIN 1A-LIKE"/>
    <property type="match status" value="1"/>
</dbReference>
<keyword evidence="9" id="KW-1185">Reference proteome</keyword>
<feature type="region of interest" description="Disordered" evidence="6">
    <location>
        <begin position="642"/>
        <end position="792"/>
    </location>
</feature>
<evidence type="ECO:0000256" key="2">
    <source>
        <dbReference type="ARBA" id="ARBA00022771"/>
    </source>
</evidence>
<dbReference type="STRING" id="40148.A0A0E0BP69"/>
<feature type="compositionally biased region" description="Low complexity" evidence="6">
    <location>
        <begin position="399"/>
        <end position="436"/>
    </location>
</feature>
<feature type="compositionally biased region" description="Low complexity" evidence="6">
    <location>
        <begin position="328"/>
        <end position="381"/>
    </location>
</feature>
<dbReference type="EnsemblPlants" id="OGLUM12G04070.5">
    <property type="protein sequence ID" value="OGLUM12G04070.5"/>
    <property type="gene ID" value="OGLUM12G04070"/>
</dbReference>
<sequence>MGFDNECVLNIQTLPGEYFCPVCRTLICPNEALQTQCTHLYCKPCLAYIVATTQACPYDGYLVTEADSKPLMESNKPLAETIGKVTVHCQYHKSGCQWHGNLSDCITHGTTCAYGNSPVVCNRCSTQIVHRQVQEHAQLCPGLQPQAQAQHTDSSMMQSSATGTQAAVQGPSAVASAVPMMPVTAAPTTVPSTTTARAGTDSAIAVASAGSTTVSTVAVAPSLPVAPTAASQGQALAPQTPTAEQYQQQLQYQQYYQQHYPGYNPYMQQYQQYGQYQQYTQPQTQIAPQNVAQAPAQSAPYAQPQVLQPNQPQQMVPFQPQNQPHLTQLQAPAAQSQSQQYPPLQSAAQTQIVQAQPQSQVSFQQPQPHAQPTTHTPVPTQLGSQPFAMPPTQATPSEVQPHVQPHIPQHHQVMAQQQQPQLQHLPQQQHPNAQQQSYPQMQAYHQPPPMSRAQPQNPSVHAVTGHQSFSQPQPAHQMQQGAPLQRSLHVSQQQMPSAQHHALAHTPQGQQPTMMAQGTQQTPQHQHVGHHALRPEIYASIPPQAAPQGFPLNTPAPSQTGQSYQQGMPSSQQLMHAPLQSQGQQFMQQHPTHTSAGWSMNYVAPQEQFQNQSGGPVKGLQAGVMNQQPPMRMASDNVGATSELHGAGQSFGQGSSSLKKPTSESEKSENATNATGNTEVSGKNGSAESALVNPISLDGSDGSDKGKGKGKVDFSAWESNSHDPDARGGKGTRSGISNDLVKGGSLQQAPQHPYGPDSMLPQHMRQPGHMPYMQGLPNQMRPPKHSFPENSRPPMQQPFEMAPRVLGPNQNQMQISQSIRPDGAIVRPPMGAPMPGLHDSTVPPFAPEYVGQPHPLGTKKNNSVGNGPNGGSRALFEGGFNSSQKHSKSCAANPGRNNVSHKDFEDNMKQFPVPTHLDGEGHQRGPRPFEGGLGRPDGFADILPGRPPLTNHPGPFPIGFGEDYPRKPNSTVSYPDFISPGAEFGHCGMDGIPTLRNAGPFLQGMTGGPGGLHKDQLGSSNFPGSGHHDFDNSEFPRTRFHPGDAFVPRNLHGGGWGGGQLHGIEPSDYGYRGHMHADDPNIPIDYSRHGFPKESAHFGSSGHLRDGDVSWCRICNISCGTVENLNIHVETREHHQHAMDIVLKMKQDVAKRRKKNSGGPKSFKKKVPGKGSFRGNRRTERPNVKPSRCRWRRSQPSAGAGAGLMGDDVAGCGSVLGRRNRCAATASTGGNESAAAARGIFCGGQEKRWGDCGACERMGGMESRMIPIVPLDIGRLDSIWYHQHTRPPTMDRLLLFRPRKPASSSSSVAAVADGDLLERDVLWPASSAPGLLAALPDDEGSKKKKRAGHAAVRSASRPVPETAPLTPTAGAARSAPVRIPSEAAAAAGRRGRWAAAQSSVGGEDGDAAMVVPPHEVVARRAAAHSSVKI</sequence>
<feature type="region of interest" description="Disordered" evidence="6">
    <location>
        <begin position="326"/>
        <end position="529"/>
    </location>
</feature>